<evidence type="ECO:0000256" key="1">
    <source>
        <dbReference type="ARBA" id="ARBA00023002"/>
    </source>
</evidence>
<comment type="caution">
    <text evidence="2">The sequence shown here is derived from an EMBL/GenBank/DDBJ whole genome shotgun (WGS) entry which is preliminary data.</text>
</comment>
<evidence type="ECO:0000313" key="2">
    <source>
        <dbReference type="EMBL" id="RAI70260.1"/>
    </source>
</evidence>
<sequence length="61" mass="7141">MVSGDIVFYGNNSTLHARTSFVSSPNKATNRLLHRVWINPHEHRSFPEDFAKYRFGYDDQI</sequence>
<reference evidence="2 3" key="1">
    <citation type="submission" date="2018-06" db="EMBL/GenBank/DDBJ databases">
        <authorList>
            <person name="Zhirakovskaya E."/>
        </authorList>
    </citation>
    <scope>NUCLEOTIDE SEQUENCE [LARGE SCALE GENOMIC DNA]</scope>
    <source>
        <strain evidence="2 3">LY3</strain>
    </source>
</reference>
<proteinExistence type="predicted"/>
<dbReference type="InterPro" id="IPR042098">
    <property type="entry name" value="TauD-like_sf"/>
</dbReference>
<dbReference type="Gene3D" id="3.60.130.10">
    <property type="entry name" value="Clavaminate synthase-like"/>
    <property type="match status" value="1"/>
</dbReference>
<gene>
    <name evidence="2" type="ORF">DOZ80_11785</name>
</gene>
<organism evidence="2 3">
    <name type="scientific">Pseudomonas fluorescens</name>
    <dbReference type="NCBI Taxonomy" id="294"/>
    <lineage>
        <taxon>Bacteria</taxon>
        <taxon>Pseudomonadati</taxon>
        <taxon>Pseudomonadota</taxon>
        <taxon>Gammaproteobacteria</taxon>
        <taxon>Pseudomonadales</taxon>
        <taxon>Pseudomonadaceae</taxon>
        <taxon>Pseudomonas</taxon>
    </lineage>
</organism>
<keyword evidence="1" id="KW-0560">Oxidoreductase</keyword>
<dbReference type="AlphaFoldDB" id="A0A327N4U7"/>
<name>A0A327N4U7_PSEFL</name>
<dbReference type="GO" id="GO:0016706">
    <property type="term" value="F:2-oxoglutarate-dependent dioxygenase activity"/>
    <property type="evidence" value="ECO:0007669"/>
    <property type="project" value="UniProtKB-ARBA"/>
</dbReference>
<protein>
    <submittedName>
        <fullName evidence="2">Uncharacterized protein</fullName>
    </submittedName>
</protein>
<dbReference type="Proteomes" id="UP000249493">
    <property type="component" value="Unassembled WGS sequence"/>
</dbReference>
<accession>A0A327N4U7</accession>
<evidence type="ECO:0000313" key="3">
    <source>
        <dbReference type="Proteomes" id="UP000249493"/>
    </source>
</evidence>
<dbReference type="SUPFAM" id="SSF51197">
    <property type="entry name" value="Clavaminate synthase-like"/>
    <property type="match status" value="1"/>
</dbReference>
<dbReference type="EMBL" id="QLIN01000004">
    <property type="protein sequence ID" value="RAI70260.1"/>
    <property type="molecule type" value="Genomic_DNA"/>
</dbReference>